<dbReference type="PANTHER" id="PTHR43652:SF2">
    <property type="entry name" value="BASIC AMINO ACID ANTIPORTER YFCC-RELATED"/>
    <property type="match status" value="1"/>
</dbReference>
<feature type="transmembrane region" description="Helical" evidence="5">
    <location>
        <begin position="221"/>
        <end position="242"/>
    </location>
</feature>
<proteinExistence type="predicted"/>
<gene>
    <name evidence="6" type="ORF">ATJ93_2016</name>
</gene>
<evidence type="ECO:0000256" key="2">
    <source>
        <dbReference type="ARBA" id="ARBA00022692"/>
    </source>
</evidence>
<feature type="transmembrane region" description="Helical" evidence="5">
    <location>
        <begin position="37"/>
        <end position="54"/>
    </location>
</feature>
<keyword evidence="2 5" id="KW-0812">Transmembrane</keyword>
<organism evidence="6 7">
    <name type="scientific">Halopiger aswanensis</name>
    <dbReference type="NCBI Taxonomy" id="148449"/>
    <lineage>
        <taxon>Archaea</taxon>
        <taxon>Methanobacteriati</taxon>
        <taxon>Methanobacteriota</taxon>
        <taxon>Stenosarchaea group</taxon>
        <taxon>Halobacteria</taxon>
        <taxon>Halobacteriales</taxon>
        <taxon>Natrialbaceae</taxon>
        <taxon>Halopiger</taxon>
    </lineage>
</organism>
<dbReference type="InterPro" id="IPR001898">
    <property type="entry name" value="SLC13A/DASS"/>
</dbReference>
<evidence type="ECO:0000256" key="1">
    <source>
        <dbReference type="ARBA" id="ARBA00004141"/>
    </source>
</evidence>
<dbReference type="RefSeq" id="WP_120244467.1">
    <property type="nucleotide sequence ID" value="NZ_RAPO01000002.1"/>
</dbReference>
<evidence type="ECO:0000313" key="6">
    <source>
        <dbReference type="EMBL" id="RKD95165.1"/>
    </source>
</evidence>
<comment type="caution">
    <text evidence="6">The sequence shown here is derived from an EMBL/GenBank/DDBJ whole genome shotgun (WGS) entry which is preliminary data.</text>
</comment>
<dbReference type="Proteomes" id="UP000283805">
    <property type="component" value="Unassembled WGS sequence"/>
</dbReference>
<dbReference type="GO" id="GO:0022857">
    <property type="term" value="F:transmembrane transporter activity"/>
    <property type="evidence" value="ECO:0007669"/>
    <property type="project" value="InterPro"/>
</dbReference>
<feature type="transmembrane region" description="Helical" evidence="5">
    <location>
        <begin position="414"/>
        <end position="434"/>
    </location>
</feature>
<dbReference type="EMBL" id="RAPO01000002">
    <property type="protein sequence ID" value="RKD95165.1"/>
    <property type="molecule type" value="Genomic_DNA"/>
</dbReference>
<feature type="transmembrane region" description="Helical" evidence="5">
    <location>
        <begin position="176"/>
        <end position="201"/>
    </location>
</feature>
<feature type="transmembrane region" description="Helical" evidence="5">
    <location>
        <begin position="131"/>
        <end position="155"/>
    </location>
</feature>
<dbReference type="OrthoDB" id="222194at2157"/>
<dbReference type="AlphaFoldDB" id="A0A3R7D9Z6"/>
<feature type="transmembrane region" description="Helical" evidence="5">
    <location>
        <begin position="373"/>
        <end position="402"/>
    </location>
</feature>
<evidence type="ECO:0000256" key="5">
    <source>
        <dbReference type="SAM" id="Phobius"/>
    </source>
</evidence>
<evidence type="ECO:0000256" key="4">
    <source>
        <dbReference type="ARBA" id="ARBA00023136"/>
    </source>
</evidence>
<name>A0A3R7D9Z6_9EURY</name>
<sequence length="481" mass="50579">MNRRKALETLRSPIVAFGLAAIVAAATSLSVPSGMGTMLSITLFCIVLWVLTPVPPSYTGLIGLGLIAVAFSTDLALVGFQKPATWLIGFGLLMGEATRQSGLANAVGRTIATESIGDSSDADTRRTYRRLLFVLALGGHALAFLVPSALVRILALAPILRELGSWFDSREARVGLYLGPLFGTFYGSSGILTADLPNIIISGFAESIGGHTISWSEWWLHMYPVMGLVRVLLVVGIVYLLFRPPADSAFDVPGADAATDETAATDGDGAGARTGTEFGAAERRMLAFLLVGTAIWATDFVHGFHPVIGAVAVVVLAFLPEIGVADFDTAGGEVDFSILFFIAAVFAIGDGLTETGFTDTAATHLLEFVPTGAPLAVILASVFLITFGLTFLMEGVAVASVLTPVLIPYIEGAGLPFTPVLLAETMALSSYFFPYQSAVLIVILTEGDIGTRELIVATVACSLATIVLLLPIQFGLFSAFY</sequence>
<feature type="transmembrane region" description="Helical" evidence="5">
    <location>
        <begin position="454"/>
        <end position="480"/>
    </location>
</feature>
<feature type="transmembrane region" description="Helical" evidence="5">
    <location>
        <begin position="336"/>
        <end position="353"/>
    </location>
</feature>
<feature type="transmembrane region" description="Helical" evidence="5">
    <location>
        <begin position="12"/>
        <end position="31"/>
    </location>
</feature>
<dbReference type="GO" id="GO:0005886">
    <property type="term" value="C:plasma membrane"/>
    <property type="evidence" value="ECO:0007669"/>
    <property type="project" value="TreeGrafter"/>
</dbReference>
<accession>A0A3R7D9Z6</accession>
<keyword evidence="4 5" id="KW-0472">Membrane</keyword>
<feature type="transmembrane region" description="Helical" evidence="5">
    <location>
        <begin position="307"/>
        <end position="324"/>
    </location>
</feature>
<protein>
    <submittedName>
        <fullName evidence="6">Anion transporter</fullName>
    </submittedName>
</protein>
<dbReference type="Pfam" id="PF00939">
    <property type="entry name" value="Na_sulph_symp"/>
    <property type="match status" value="1"/>
</dbReference>
<dbReference type="InterPro" id="IPR051679">
    <property type="entry name" value="DASS-Related_Transporters"/>
</dbReference>
<evidence type="ECO:0000256" key="3">
    <source>
        <dbReference type="ARBA" id="ARBA00022989"/>
    </source>
</evidence>
<dbReference type="PANTHER" id="PTHR43652">
    <property type="entry name" value="BASIC AMINO ACID ANTIPORTER YFCC-RELATED"/>
    <property type="match status" value="1"/>
</dbReference>
<feature type="transmembrane region" description="Helical" evidence="5">
    <location>
        <begin position="61"/>
        <end position="80"/>
    </location>
</feature>
<feature type="transmembrane region" description="Helical" evidence="5">
    <location>
        <begin position="285"/>
        <end position="301"/>
    </location>
</feature>
<comment type="subcellular location">
    <subcellularLocation>
        <location evidence="1">Membrane</location>
        <topology evidence="1">Multi-pass membrane protein</topology>
    </subcellularLocation>
</comment>
<keyword evidence="3 5" id="KW-1133">Transmembrane helix</keyword>
<evidence type="ECO:0000313" key="7">
    <source>
        <dbReference type="Proteomes" id="UP000283805"/>
    </source>
</evidence>
<reference evidence="6 7" key="1">
    <citation type="submission" date="2018-09" db="EMBL/GenBank/DDBJ databases">
        <title>Genomic Encyclopedia of Archaeal and Bacterial Type Strains, Phase II (KMG-II): from individual species to whole genera.</title>
        <authorList>
            <person name="Goeker M."/>
        </authorList>
    </citation>
    <scope>NUCLEOTIDE SEQUENCE [LARGE SCALE GENOMIC DNA]</scope>
    <source>
        <strain evidence="6 7">DSM 13151</strain>
    </source>
</reference>
<keyword evidence="7" id="KW-1185">Reference proteome</keyword>